<reference evidence="1 2" key="1">
    <citation type="journal article" date="2018" name="Biotechnol. Biofuels">
        <title>Integrative visual omics of the white-rot fungus Polyporus brumalis exposes the biotechnological potential of its oxidative enzymes for delignifying raw plant biomass.</title>
        <authorList>
            <person name="Miyauchi S."/>
            <person name="Rancon A."/>
            <person name="Drula E."/>
            <person name="Hage H."/>
            <person name="Chaduli D."/>
            <person name="Favel A."/>
            <person name="Grisel S."/>
            <person name="Henrissat B."/>
            <person name="Herpoel-Gimbert I."/>
            <person name="Ruiz-Duenas F.J."/>
            <person name="Chevret D."/>
            <person name="Hainaut M."/>
            <person name="Lin J."/>
            <person name="Wang M."/>
            <person name="Pangilinan J."/>
            <person name="Lipzen A."/>
            <person name="Lesage-Meessen L."/>
            <person name="Navarro D."/>
            <person name="Riley R."/>
            <person name="Grigoriev I.V."/>
            <person name="Zhou S."/>
            <person name="Raouche S."/>
            <person name="Rosso M.N."/>
        </authorList>
    </citation>
    <scope>NUCLEOTIDE SEQUENCE [LARGE SCALE GENOMIC DNA]</scope>
    <source>
        <strain evidence="1 2">BRFM 1820</strain>
    </source>
</reference>
<dbReference type="EMBL" id="KZ857379">
    <property type="protein sequence ID" value="RDX57475.1"/>
    <property type="molecule type" value="Genomic_DNA"/>
</dbReference>
<evidence type="ECO:0000313" key="2">
    <source>
        <dbReference type="Proteomes" id="UP000256964"/>
    </source>
</evidence>
<evidence type="ECO:0000313" key="1">
    <source>
        <dbReference type="EMBL" id="RDX57475.1"/>
    </source>
</evidence>
<organism evidence="1 2">
    <name type="scientific">Lentinus brumalis</name>
    <dbReference type="NCBI Taxonomy" id="2498619"/>
    <lineage>
        <taxon>Eukaryota</taxon>
        <taxon>Fungi</taxon>
        <taxon>Dikarya</taxon>
        <taxon>Basidiomycota</taxon>
        <taxon>Agaricomycotina</taxon>
        <taxon>Agaricomycetes</taxon>
        <taxon>Polyporales</taxon>
        <taxon>Polyporaceae</taxon>
        <taxon>Lentinus</taxon>
    </lineage>
</organism>
<dbReference type="AlphaFoldDB" id="A0A371DY55"/>
<keyword evidence="2" id="KW-1185">Reference proteome</keyword>
<protein>
    <submittedName>
        <fullName evidence="1">Uncharacterized protein</fullName>
    </submittedName>
</protein>
<dbReference type="Proteomes" id="UP000256964">
    <property type="component" value="Unassembled WGS sequence"/>
</dbReference>
<proteinExistence type="predicted"/>
<gene>
    <name evidence="1" type="ORF">OH76DRAFT_45527</name>
</gene>
<accession>A0A371DY55</accession>
<sequence>MHGGVVSMIVVHSTYVRSRQKSAFATCKATKASMLELSPTLTLTYEGTKAHRRSPLDQGKAIPANLTRYACCGGCKRDATSARSMYKSCRRTAVLWSIHTCERTDVVVVVSSPSWGPPRHCADTCTPRGGTRTTHGILLSPWALCAPRCVAAEQLHDAPDVHVFEHWTAGTCSLAEQTHTAVTGRQRNVERRAARV</sequence>
<name>A0A371DY55_9APHY</name>